<protein>
    <recommendedName>
        <fullName evidence="3">Transporter</fullName>
    </recommendedName>
</protein>
<dbReference type="EMBL" id="CP015518">
    <property type="protein sequence ID" value="APG23941.1"/>
    <property type="molecule type" value="Genomic_DNA"/>
</dbReference>
<dbReference type="Pfam" id="PF13557">
    <property type="entry name" value="Phenol_MetA_deg"/>
    <property type="match status" value="1"/>
</dbReference>
<evidence type="ECO:0000313" key="2">
    <source>
        <dbReference type="Proteomes" id="UP000182264"/>
    </source>
</evidence>
<proteinExistence type="predicted"/>
<organism evidence="1 2">
    <name type="scientific">Syntrophotalea acetylenica</name>
    <name type="common">Pelobacter acetylenicus</name>
    <dbReference type="NCBI Taxonomy" id="29542"/>
    <lineage>
        <taxon>Bacteria</taxon>
        <taxon>Pseudomonadati</taxon>
        <taxon>Thermodesulfobacteriota</taxon>
        <taxon>Desulfuromonadia</taxon>
        <taxon>Desulfuromonadales</taxon>
        <taxon>Syntrophotaleaceae</taxon>
        <taxon>Syntrophotalea</taxon>
    </lineage>
</organism>
<accession>A0A1L3GDC0</accession>
<dbReference type="KEGG" id="pace:A6070_10680"/>
<dbReference type="OrthoDB" id="191143at2"/>
<dbReference type="STRING" id="29542.A6070_10680"/>
<evidence type="ECO:0008006" key="3">
    <source>
        <dbReference type="Google" id="ProtNLM"/>
    </source>
</evidence>
<keyword evidence="2" id="KW-1185">Reference proteome</keyword>
<dbReference type="Proteomes" id="UP000182264">
    <property type="component" value="Chromosome"/>
</dbReference>
<sequence>MRKFIVLFVLGLIVATPKVSLAAYARDYLPLPAGYTLFAAYFNHVSANNYYVNDNKVTDSFNKSLNLGLLRLVHYVNIGDALYGDGGFTVDPQFIIPFVDLELSGDYIGGTDFSTSGMGDPMILATFWFVNDPQNKFWIGFTPWVTVPIGRYDKNRMASPGGNRWVIKPELGIVKGFGDKTYLDIIFGEEFYTDNDEYLGDSELEQDPTFQLEAHLSYDITKTWSVSLDYFFIAGGETKVDGVDQDNEMKNHGVGLTSFFMIGDHHQLLFSYRDDFSVETGWGDKTFGARWCYFF</sequence>
<dbReference type="RefSeq" id="WP_072285757.1">
    <property type="nucleotide sequence ID" value="NZ_CP015455.1"/>
</dbReference>
<gene>
    <name evidence="1" type="ORF">A7E75_02060</name>
</gene>
<evidence type="ECO:0000313" key="1">
    <source>
        <dbReference type="EMBL" id="APG23941.1"/>
    </source>
</evidence>
<reference evidence="1 2" key="1">
    <citation type="journal article" date="2017" name="Genome Announc.">
        <title>Complete Genome Sequences of Two Acetylene-Fermenting Pelobacter acetylenicus Strains.</title>
        <authorList>
            <person name="Sutton J.M."/>
            <person name="Baesman S.M."/>
            <person name="Fierst J.L."/>
            <person name="Poret-Peterson A.T."/>
            <person name="Oremland R.S."/>
            <person name="Dunlap D.S."/>
            <person name="Akob D.M."/>
        </authorList>
    </citation>
    <scope>NUCLEOTIDE SEQUENCE [LARGE SCALE GENOMIC DNA]</scope>
    <source>
        <strain evidence="1 2">DSM 3247</strain>
    </source>
</reference>
<dbReference type="InterPro" id="IPR025737">
    <property type="entry name" value="FApF"/>
</dbReference>
<dbReference type="AlphaFoldDB" id="A0A1L3GDC0"/>
<name>A0A1L3GDC0_SYNAC</name>